<proteinExistence type="predicted"/>
<reference evidence="1" key="1">
    <citation type="submission" date="2021-06" db="EMBL/GenBank/DDBJ databases">
        <authorList>
            <person name="Hodson N. C."/>
            <person name="Mongue J. A."/>
            <person name="Jaron S. K."/>
        </authorList>
    </citation>
    <scope>NUCLEOTIDE SEQUENCE</scope>
</reference>
<evidence type="ECO:0000313" key="2">
    <source>
        <dbReference type="Proteomes" id="UP000708208"/>
    </source>
</evidence>
<dbReference type="EMBL" id="CAJVCH010568972">
    <property type="protein sequence ID" value="CAG7833196.1"/>
    <property type="molecule type" value="Genomic_DNA"/>
</dbReference>
<sequence>VINVKFFKELETPP</sequence>
<protein>
    <submittedName>
        <fullName evidence="1">Uncharacterized protein</fullName>
    </submittedName>
</protein>
<accession>A0A8J2M5J0</accession>
<name>A0A8J2M5J0_9HEXA</name>
<dbReference type="Proteomes" id="UP000708208">
    <property type="component" value="Unassembled WGS sequence"/>
</dbReference>
<comment type="caution">
    <text evidence="1">The sequence shown here is derived from an EMBL/GenBank/DDBJ whole genome shotgun (WGS) entry which is preliminary data.</text>
</comment>
<gene>
    <name evidence="1" type="ORF">AFUS01_LOCUS42839</name>
</gene>
<feature type="non-terminal residue" evidence="1">
    <location>
        <position position="14"/>
    </location>
</feature>
<evidence type="ECO:0000313" key="1">
    <source>
        <dbReference type="EMBL" id="CAG7833196.1"/>
    </source>
</evidence>
<keyword evidence="2" id="KW-1185">Reference proteome</keyword>
<organism evidence="1 2">
    <name type="scientific">Allacma fusca</name>
    <dbReference type="NCBI Taxonomy" id="39272"/>
    <lineage>
        <taxon>Eukaryota</taxon>
        <taxon>Metazoa</taxon>
        <taxon>Ecdysozoa</taxon>
        <taxon>Arthropoda</taxon>
        <taxon>Hexapoda</taxon>
        <taxon>Collembola</taxon>
        <taxon>Symphypleona</taxon>
        <taxon>Sminthuridae</taxon>
        <taxon>Allacma</taxon>
    </lineage>
</organism>